<name>A0ABR6IMU2_9HYPH</name>
<dbReference type="EMBL" id="JACIFX010000003">
    <property type="protein sequence ID" value="MBB4228903.1"/>
    <property type="molecule type" value="Genomic_DNA"/>
</dbReference>
<reference evidence="1 2" key="1">
    <citation type="submission" date="2020-08" db="EMBL/GenBank/DDBJ databases">
        <title>Genomic Encyclopedia of Type Strains, Phase IV (KMG-V): Genome sequencing to study the core and pangenomes of soil and plant-associated prokaryotes.</title>
        <authorList>
            <person name="Whitman W."/>
        </authorList>
    </citation>
    <scope>NUCLEOTIDE SEQUENCE [LARGE SCALE GENOMIC DNA]</scope>
    <source>
        <strain evidence="1 2">SEMIA 4087</strain>
    </source>
</reference>
<accession>A0ABR6IMU2</accession>
<sequence length="148" mass="16679">MAHVEVGEQAGKAPRSDCAHDADLEVRVVEAEKFRCLGFDAQEFVLHLLETRTQEIAEIGDVGKVPFATEKQPAHFVLELLNRSAQRGLGDIAVLRRAREIARFANGQKIPDVMDIHIRSANNSKVRQCIYFGPARYIPPMPLNYQFH</sequence>
<protein>
    <submittedName>
        <fullName evidence="1">Uncharacterized protein</fullName>
    </submittedName>
</protein>
<proteinExistence type="predicted"/>
<dbReference type="Proteomes" id="UP000551353">
    <property type="component" value="Unassembled WGS sequence"/>
</dbReference>
<evidence type="ECO:0000313" key="2">
    <source>
        <dbReference type="Proteomes" id="UP000551353"/>
    </source>
</evidence>
<comment type="caution">
    <text evidence="1">The sequence shown here is derived from an EMBL/GenBank/DDBJ whole genome shotgun (WGS) entry which is preliminary data.</text>
</comment>
<organism evidence="1 2">
    <name type="scientific">Rhizobium mongolense</name>
    <dbReference type="NCBI Taxonomy" id="57676"/>
    <lineage>
        <taxon>Bacteria</taxon>
        <taxon>Pseudomonadati</taxon>
        <taxon>Pseudomonadota</taxon>
        <taxon>Alphaproteobacteria</taxon>
        <taxon>Hyphomicrobiales</taxon>
        <taxon>Rhizobiaceae</taxon>
        <taxon>Rhizobium/Agrobacterium group</taxon>
        <taxon>Rhizobium</taxon>
    </lineage>
</organism>
<gene>
    <name evidence="1" type="ORF">GGD56_002745</name>
</gene>
<keyword evidence="2" id="KW-1185">Reference proteome</keyword>
<evidence type="ECO:0000313" key="1">
    <source>
        <dbReference type="EMBL" id="MBB4228903.1"/>
    </source>
</evidence>